<dbReference type="EMBL" id="KB445593">
    <property type="protein sequence ID" value="EMD85126.1"/>
    <property type="molecule type" value="Genomic_DNA"/>
</dbReference>
<dbReference type="STRING" id="701091.M2TTM2"/>
<keyword evidence="2" id="KW-1185">Reference proteome</keyword>
<reference evidence="1 2" key="1">
    <citation type="journal article" date="2012" name="PLoS Pathog.">
        <title>Diverse lifestyles and strategies of plant pathogenesis encoded in the genomes of eighteen Dothideomycetes fungi.</title>
        <authorList>
            <person name="Ohm R.A."/>
            <person name="Feau N."/>
            <person name="Henrissat B."/>
            <person name="Schoch C.L."/>
            <person name="Horwitz B.A."/>
            <person name="Barry K.W."/>
            <person name="Condon B.J."/>
            <person name="Copeland A.C."/>
            <person name="Dhillon B."/>
            <person name="Glaser F."/>
            <person name="Hesse C.N."/>
            <person name="Kosti I."/>
            <person name="LaButti K."/>
            <person name="Lindquist E.A."/>
            <person name="Lucas S."/>
            <person name="Salamov A.A."/>
            <person name="Bradshaw R.E."/>
            <person name="Ciuffetti L."/>
            <person name="Hamelin R.C."/>
            <person name="Kema G.H.J."/>
            <person name="Lawrence C."/>
            <person name="Scott J.A."/>
            <person name="Spatafora J.W."/>
            <person name="Turgeon B.G."/>
            <person name="de Wit P.J.G.M."/>
            <person name="Zhong S."/>
            <person name="Goodwin S.B."/>
            <person name="Grigoriev I.V."/>
        </authorList>
    </citation>
    <scope>NUCLEOTIDE SEQUENCE [LARGE SCALE GENOMIC DNA]</scope>
    <source>
        <strain evidence="2">C5 / ATCC 48332 / race O</strain>
    </source>
</reference>
<dbReference type="HOGENOM" id="CLU_022878_3_0_1"/>
<dbReference type="Proteomes" id="UP000016936">
    <property type="component" value="Unassembled WGS sequence"/>
</dbReference>
<name>M2TTM2_COCH5</name>
<organism evidence="1 2">
    <name type="scientific">Cochliobolus heterostrophus (strain C5 / ATCC 48332 / race O)</name>
    <name type="common">Southern corn leaf blight fungus</name>
    <name type="synonym">Bipolaris maydis</name>
    <dbReference type="NCBI Taxonomy" id="701091"/>
    <lineage>
        <taxon>Eukaryota</taxon>
        <taxon>Fungi</taxon>
        <taxon>Dikarya</taxon>
        <taxon>Ascomycota</taxon>
        <taxon>Pezizomycotina</taxon>
        <taxon>Dothideomycetes</taxon>
        <taxon>Pleosporomycetidae</taxon>
        <taxon>Pleosporales</taxon>
        <taxon>Pleosporineae</taxon>
        <taxon>Pleosporaceae</taxon>
        <taxon>Bipolaris</taxon>
    </lineage>
</organism>
<accession>M2TTM2</accession>
<dbReference type="OMA" id="MICIYET"/>
<dbReference type="OrthoDB" id="271448at2759"/>
<evidence type="ECO:0000313" key="2">
    <source>
        <dbReference type="Proteomes" id="UP000016936"/>
    </source>
</evidence>
<dbReference type="PANTHER" id="PTHR36578">
    <property type="entry name" value="CHROMOSOME 15, WHOLE GENOME SHOTGUN SEQUENCE"/>
    <property type="match status" value="1"/>
</dbReference>
<proteinExistence type="predicted"/>
<dbReference type="eggNOG" id="ENOG502RYBJ">
    <property type="taxonomic scope" value="Eukaryota"/>
</dbReference>
<evidence type="ECO:0008006" key="3">
    <source>
        <dbReference type="Google" id="ProtNLM"/>
    </source>
</evidence>
<gene>
    <name evidence="1" type="ORF">COCHEDRAFT_1219646</name>
</gene>
<protein>
    <recommendedName>
        <fullName evidence="3">Apple domain-containing protein</fullName>
    </recommendedName>
</protein>
<dbReference type="AlphaFoldDB" id="M2TTM2"/>
<sequence>MDKLLLDLVVLVAALPGQLKLCGLTTTTLGGLISLASSRLIDLDYVESVPDPTYTIIPDQRAQIVSYNQGAAIDSDVVEALQSPIPDPGANALQARYFDIQKRWKPCQDLNNNANTYNAVLNPAESFVMDENLASFNTYFEHSPSKVPGPTCPNPEGAANPFFVLWGSPVTTENARNEGQKAFFNPQNQESASDNQTNASNGYVLTSSLNPLSNKAIDAPLNCNNNDSYMDMRLLNDNAPFDPQRCEAVCEATSQYNIDHPGDDPSKLPRLCKFYNTYILNGNFYSQGLVCAMYTESWDPSVYAMNDGQWRGDDHYTTSSSVFFYNTTDVTTPVCPTDIDRLRDDADAGAFCTSFNSYVVSATSTITSYTSTTTIDACGAPTAPLKRDGESDNATVTGSTPAMITIPAEQLDAPGVYASASSAAIAQLIGSDSEPTTPVSPLGFSTAVTPTSTPSPTTPASTAGLVKRAVATPPIFAGRQSREISSACSRIISIVTPTVIARAQATEITYNNCAQYIPLPAKMICIYETCSAGVNPSSNGLITLGGHGVADYFNYNIPNFVREAVLMAFWIDLFITRGRQHYMDYSICGDAGHRTVTFDWRVTYCCDSTSDAIYSFSVKLFEDHPGRVHLNYFGTRDQGRSATIESFFKYSYGQPCANHGLELIFDPAPNYFGRA</sequence>
<evidence type="ECO:0000313" key="1">
    <source>
        <dbReference type="EMBL" id="EMD85126.1"/>
    </source>
</evidence>
<dbReference type="PANTHER" id="PTHR36578:SF2">
    <property type="entry name" value="PA14 DOMAIN-CONTAINING PROTEIN"/>
    <property type="match status" value="1"/>
</dbReference>
<reference evidence="2" key="2">
    <citation type="journal article" date="2013" name="PLoS Genet.">
        <title>Comparative genome structure, secondary metabolite, and effector coding capacity across Cochliobolus pathogens.</title>
        <authorList>
            <person name="Condon B.J."/>
            <person name="Leng Y."/>
            <person name="Wu D."/>
            <person name="Bushley K.E."/>
            <person name="Ohm R.A."/>
            <person name="Otillar R."/>
            <person name="Martin J."/>
            <person name="Schackwitz W."/>
            <person name="Grimwood J."/>
            <person name="MohdZainudin N."/>
            <person name="Xue C."/>
            <person name="Wang R."/>
            <person name="Manning V.A."/>
            <person name="Dhillon B."/>
            <person name="Tu Z.J."/>
            <person name="Steffenson B.J."/>
            <person name="Salamov A."/>
            <person name="Sun H."/>
            <person name="Lowry S."/>
            <person name="LaButti K."/>
            <person name="Han J."/>
            <person name="Copeland A."/>
            <person name="Lindquist E."/>
            <person name="Barry K."/>
            <person name="Schmutz J."/>
            <person name="Baker S.E."/>
            <person name="Ciuffetti L.M."/>
            <person name="Grigoriev I.V."/>
            <person name="Zhong S."/>
            <person name="Turgeon B.G."/>
        </authorList>
    </citation>
    <scope>NUCLEOTIDE SEQUENCE [LARGE SCALE GENOMIC DNA]</scope>
    <source>
        <strain evidence="2">C5 / ATCC 48332 / race O</strain>
    </source>
</reference>